<feature type="non-terminal residue" evidence="2">
    <location>
        <position position="1"/>
    </location>
</feature>
<evidence type="ECO:0000313" key="2">
    <source>
        <dbReference type="EMBL" id="KAF9505245.1"/>
    </source>
</evidence>
<keyword evidence="3" id="KW-1185">Reference proteome</keyword>
<proteinExistence type="predicted"/>
<dbReference type="AlphaFoldDB" id="A0A9P6AH57"/>
<gene>
    <name evidence="2" type="ORF">BS47DRAFT_1354127</name>
</gene>
<evidence type="ECO:0000313" key="3">
    <source>
        <dbReference type="Proteomes" id="UP000886523"/>
    </source>
</evidence>
<name>A0A9P6AH57_9AGAM</name>
<dbReference type="Proteomes" id="UP000886523">
    <property type="component" value="Unassembled WGS sequence"/>
</dbReference>
<accession>A0A9P6AH57</accession>
<dbReference type="OrthoDB" id="71166at2759"/>
<dbReference type="InterPro" id="IPR009057">
    <property type="entry name" value="Homeodomain-like_sf"/>
</dbReference>
<dbReference type="EMBL" id="MU129164">
    <property type="protein sequence ID" value="KAF9505245.1"/>
    <property type="molecule type" value="Genomic_DNA"/>
</dbReference>
<dbReference type="SUPFAM" id="SSF46689">
    <property type="entry name" value="Homeodomain-like"/>
    <property type="match status" value="1"/>
</dbReference>
<reference evidence="2" key="1">
    <citation type="journal article" date="2020" name="Nat. Commun.">
        <title>Large-scale genome sequencing of mycorrhizal fungi provides insights into the early evolution of symbiotic traits.</title>
        <authorList>
            <person name="Miyauchi S."/>
            <person name="Kiss E."/>
            <person name="Kuo A."/>
            <person name="Drula E."/>
            <person name="Kohler A."/>
            <person name="Sanchez-Garcia M."/>
            <person name="Morin E."/>
            <person name="Andreopoulos B."/>
            <person name="Barry K.W."/>
            <person name="Bonito G."/>
            <person name="Buee M."/>
            <person name="Carver A."/>
            <person name="Chen C."/>
            <person name="Cichocki N."/>
            <person name="Clum A."/>
            <person name="Culley D."/>
            <person name="Crous P.W."/>
            <person name="Fauchery L."/>
            <person name="Girlanda M."/>
            <person name="Hayes R.D."/>
            <person name="Keri Z."/>
            <person name="LaButti K."/>
            <person name="Lipzen A."/>
            <person name="Lombard V."/>
            <person name="Magnuson J."/>
            <person name="Maillard F."/>
            <person name="Murat C."/>
            <person name="Nolan M."/>
            <person name="Ohm R.A."/>
            <person name="Pangilinan J."/>
            <person name="Pereira M.F."/>
            <person name="Perotto S."/>
            <person name="Peter M."/>
            <person name="Pfister S."/>
            <person name="Riley R."/>
            <person name="Sitrit Y."/>
            <person name="Stielow J.B."/>
            <person name="Szollosi G."/>
            <person name="Zifcakova L."/>
            <person name="Stursova M."/>
            <person name="Spatafora J.W."/>
            <person name="Tedersoo L."/>
            <person name="Vaario L.M."/>
            <person name="Yamada A."/>
            <person name="Yan M."/>
            <person name="Wang P."/>
            <person name="Xu J."/>
            <person name="Bruns T."/>
            <person name="Baldrian P."/>
            <person name="Vilgalys R."/>
            <person name="Dunand C."/>
            <person name="Henrissat B."/>
            <person name="Grigoriev I.V."/>
            <person name="Hibbett D."/>
            <person name="Nagy L.G."/>
            <person name="Martin F.M."/>
        </authorList>
    </citation>
    <scope>NUCLEOTIDE SEQUENCE</scope>
    <source>
        <strain evidence="2">UP504</strain>
    </source>
</reference>
<evidence type="ECO:0008006" key="4">
    <source>
        <dbReference type="Google" id="ProtNLM"/>
    </source>
</evidence>
<dbReference type="Gene3D" id="1.10.10.60">
    <property type="entry name" value="Homeodomain-like"/>
    <property type="match status" value="1"/>
</dbReference>
<organism evidence="2 3">
    <name type="scientific">Hydnum rufescens UP504</name>
    <dbReference type="NCBI Taxonomy" id="1448309"/>
    <lineage>
        <taxon>Eukaryota</taxon>
        <taxon>Fungi</taxon>
        <taxon>Dikarya</taxon>
        <taxon>Basidiomycota</taxon>
        <taxon>Agaricomycotina</taxon>
        <taxon>Agaricomycetes</taxon>
        <taxon>Cantharellales</taxon>
        <taxon>Hydnaceae</taxon>
        <taxon>Hydnum</taxon>
    </lineage>
</organism>
<protein>
    <recommendedName>
        <fullName evidence="4">HTH psq-type domain-containing protein</fullName>
    </recommendedName>
</protein>
<evidence type="ECO:0000256" key="1">
    <source>
        <dbReference type="SAM" id="MobiDB-lite"/>
    </source>
</evidence>
<sequence length="71" mass="7935">LQKGQQYTEEDVQQALSELSDGVHKDTTAAAKAHNIPPRTLWWRVQHGGNSSRQQTHIPQQLLTPVQVSGH</sequence>
<comment type="caution">
    <text evidence="2">The sequence shown here is derived from an EMBL/GenBank/DDBJ whole genome shotgun (WGS) entry which is preliminary data.</text>
</comment>
<feature type="region of interest" description="Disordered" evidence="1">
    <location>
        <begin position="48"/>
        <end position="71"/>
    </location>
</feature>